<feature type="non-terminal residue" evidence="4">
    <location>
        <position position="306"/>
    </location>
</feature>
<accession>A0A087TKB5</accession>
<sequence>MSAPSQRTKRKNKKKYFQAPKKQKSGILESGLRGFLITGNNEHKCVKEAYNLLNEYADEIYGNETQTNDKSALRDLDLEAQLAKEIEDVKCQQRRFQQVYTNVKDVIFIKTTLSDPTALVESIFDSIIQTGKRKTRFIQKLKPVVLTCKAFEDDIRKSLDEYLLSFLNDEKNVCLTYNIDCKIRYNSNTSSSHIKWYVRKSVEKSAPKWTPSLIDPDIMIFAHVLCTSCCISVLKNYTVYKKYNLSEVANLGSKMYQKTENVATEASAVDIPTEINTKSVEIHAEGNPATVEISAEAVADPAAVDI</sequence>
<name>A0A087TKB5_STEMI</name>
<feature type="region of interest" description="Disordered" evidence="2">
    <location>
        <begin position="1"/>
        <end position="23"/>
    </location>
</feature>
<evidence type="ECO:0000256" key="2">
    <source>
        <dbReference type="SAM" id="MobiDB-lite"/>
    </source>
</evidence>
<keyword evidence="5" id="KW-1185">Reference proteome</keyword>
<dbReference type="SUPFAM" id="SSF143437">
    <property type="entry name" value="THUMP domain-like"/>
    <property type="match status" value="1"/>
</dbReference>
<dbReference type="Gene3D" id="3.30.2300.10">
    <property type="entry name" value="THUMP superfamily"/>
    <property type="match status" value="1"/>
</dbReference>
<dbReference type="PROSITE" id="PS51165">
    <property type="entry name" value="THUMP"/>
    <property type="match status" value="1"/>
</dbReference>
<dbReference type="STRING" id="407821.A0A087TKB5"/>
<keyword evidence="1" id="KW-0694">RNA-binding</keyword>
<proteinExistence type="predicted"/>
<dbReference type="CDD" id="cd11717">
    <property type="entry name" value="THUMP_THUMPD1_like"/>
    <property type="match status" value="1"/>
</dbReference>
<evidence type="ECO:0000313" key="5">
    <source>
        <dbReference type="Proteomes" id="UP000054359"/>
    </source>
</evidence>
<dbReference type="AlphaFoldDB" id="A0A087TKB5"/>
<reference evidence="4 5" key="1">
    <citation type="submission" date="2013-11" db="EMBL/GenBank/DDBJ databases">
        <title>Genome sequencing of Stegodyphus mimosarum.</title>
        <authorList>
            <person name="Bechsgaard J."/>
        </authorList>
    </citation>
    <scope>NUCLEOTIDE SEQUENCE [LARGE SCALE GENOMIC DNA]</scope>
</reference>
<dbReference type="Pfam" id="PF02926">
    <property type="entry name" value="THUMP"/>
    <property type="match status" value="1"/>
</dbReference>
<dbReference type="PANTHER" id="PTHR13452">
    <property type="entry name" value="THUMP DOMAIN CONTAINING PROTEIN 1-RELATED"/>
    <property type="match status" value="1"/>
</dbReference>
<gene>
    <name evidence="4" type="ORF">X975_23072</name>
</gene>
<dbReference type="PANTHER" id="PTHR13452:SF10">
    <property type="entry name" value="THUMP DOMAIN-CONTAINING PROTEIN 1"/>
    <property type="match status" value="1"/>
</dbReference>
<dbReference type="OMA" id="MNEKACV"/>
<dbReference type="GO" id="GO:0003723">
    <property type="term" value="F:RNA binding"/>
    <property type="evidence" value="ECO:0007669"/>
    <property type="project" value="UniProtKB-UniRule"/>
</dbReference>
<evidence type="ECO:0000313" key="4">
    <source>
        <dbReference type="EMBL" id="KFM65554.1"/>
    </source>
</evidence>
<dbReference type="InterPro" id="IPR040183">
    <property type="entry name" value="THUMPD1-like"/>
</dbReference>
<protein>
    <submittedName>
        <fullName evidence="4">THUMP domain-containing protein 1</fullName>
    </submittedName>
</protein>
<dbReference type="OrthoDB" id="367221at2759"/>
<evidence type="ECO:0000259" key="3">
    <source>
        <dbReference type="PROSITE" id="PS51165"/>
    </source>
</evidence>
<dbReference type="InterPro" id="IPR004114">
    <property type="entry name" value="THUMP_dom"/>
</dbReference>
<dbReference type="Proteomes" id="UP000054359">
    <property type="component" value="Unassembled WGS sequence"/>
</dbReference>
<organism evidence="4 5">
    <name type="scientific">Stegodyphus mimosarum</name>
    <name type="common">African social velvet spider</name>
    <dbReference type="NCBI Taxonomy" id="407821"/>
    <lineage>
        <taxon>Eukaryota</taxon>
        <taxon>Metazoa</taxon>
        <taxon>Ecdysozoa</taxon>
        <taxon>Arthropoda</taxon>
        <taxon>Chelicerata</taxon>
        <taxon>Arachnida</taxon>
        <taxon>Araneae</taxon>
        <taxon>Araneomorphae</taxon>
        <taxon>Entelegynae</taxon>
        <taxon>Eresoidea</taxon>
        <taxon>Eresidae</taxon>
        <taxon>Stegodyphus</taxon>
    </lineage>
</organism>
<feature type="domain" description="THUMP" evidence="3">
    <location>
        <begin position="126"/>
        <end position="235"/>
    </location>
</feature>
<dbReference type="EMBL" id="KK115616">
    <property type="protein sequence ID" value="KFM65554.1"/>
    <property type="molecule type" value="Genomic_DNA"/>
</dbReference>
<evidence type="ECO:0000256" key="1">
    <source>
        <dbReference type="PROSITE-ProRule" id="PRU00529"/>
    </source>
</evidence>
<feature type="compositionally biased region" description="Basic residues" evidence="2">
    <location>
        <begin position="7"/>
        <end position="23"/>
    </location>
</feature>
<dbReference type="GO" id="GO:0006400">
    <property type="term" value="P:tRNA modification"/>
    <property type="evidence" value="ECO:0007669"/>
    <property type="project" value="InterPro"/>
</dbReference>